<protein>
    <submittedName>
        <fullName evidence="5">Diguanylate phosphodiesterase</fullName>
    </submittedName>
</protein>
<dbReference type="InterPro" id="IPR000160">
    <property type="entry name" value="GGDEF_dom"/>
</dbReference>
<feature type="domain" description="EAL" evidence="3">
    <location>
        <begin position="488"/>
        <end position="741"/>
    </location>
</feature>
<feature type="modified residue" description="4-aspartylphosphate" evidence="1">
    <location>
        <position position="86"/>
    </location>
</feature>
<dbReference type="InterPro" id="IPR021800">
    <property type="entry name" value="DUF3369"/>
</dbReference>
<dbReference type="SUPFAM" id="SSF52172">
    <property type="entry name" value="CheY-like"/>
    <property type="match status" value="1"/>
</dbReference>
<keyword evidence="6" id="KW-1185">Reference proteome</keyword>
<dbReference type="Gene3D" id="3.20.20.450">
    <property type="entry name" value="EAL domain"/>
    <property type="match status" value="1"/>
</dbReference>
<evidence type="ECO:0000259" key="3">
    <source>
        <dbReference type="PROSITE" id="PS50883"/>
    </source>
</evidence>
<dbReference type="InterPro" id="IPR001633">
    <property type="entry name" value="EAL_dom"/>
</dbReference>
<gene>
    <name evidence="5" type="ORF">BFC17_04650</name>
</gene>
<dbReference type="PANTHER" id="PTHR33121:SF70">
    <property type="entry name" value="SIGNALING PROTEIN YKOW"/>
    <property type="match status" value="1"/>
</dbReference>
<accession>A0A1E8FCB0</accession>
<dbReference type="Pfam" id="PF00990">
    <property type="entry name" value="GGDEF"/>
    <property type="match status" value="1"/>
</dbReference>
<dbReference type="GO" id="GO:0000160">
    <property type="term" value="P:phosphorelay signal transduction system"/>
    <property type="evidence" value="ECO:0007669"/>
    <property type="project" value="InterPro"/>
</dbReference>
<evidence type="ECO:0000259" key="4">
    <source>
        <dbReference type="PROSITE" id="PS50887"/>
    </source>
</evidence>
<dbReference type="InterPro" id="IPR011006">
    <property type="entry name" value="CheY-like_superfamily"/>
</dbReference>
<dbReference type="PROSITE" id="PS50883">
    <property type="entry name" value="EAL"/>
    <property type="match status" value="1"/>
</dbReference>
<dbReference type="SUPFAM" id="SSF141868">
    <property type="entry name" value="EAL domain-like"/>
    <property type="match status" value="1"/>
</dbReference>
<reference evidence="5 6" key="1">
    <citation type="submission" date="2016-09" db="EMBL/GenBank/DDBJ databases">
        <title>Alteromonas lipolytica, a new species isolated from sea water.</title>
        <authorList>
            <person name="Wu Y.-H."/>
            <person name="Cheng H."/>
            <person name="Xu X.-W."/>
        </authorList>
    </citation>
    <scope>NUCLEOTIDE SEQUENCE [LARGE SCALE GENOMIC DNA]</scope>
    <source>
        <strain evidence="5 6">JW12</strain>
    </source>
</reference>
<sequence>MSAEYDNDELIFLDEDTHQELEQKNKRQWNILIVDDDEEIHTVTRLALSDLEIHDRKLNFLHAYSGKEAKAKLNEHGSDIAIILLDVVMETDDAGLTVVQYLRETLNHHEPRIILRTGQPGFAPEEEVIKTYDINDYKTKTELTRAKLLTTVISSVRSYQQILTINQSRLGLQKIIHSASNLLEEHSVKGFCEGIVTQISSLIGLEAEGIVCARAGSVIDRDDDGVYVLGAAGDYAPFINERIESLHNTFIVENVGRCLRLKQHIFEGGVSVLYLNSSGFEAAVYLNLHTEISGLDKQLLEVFLSSISIGYENVNLFHELRNAAFRDWLTRLPNRNEFINILDHPQNYHGKEQLCAALIDINQFSDINDGLGQEAGNELLKAVARRLHQCFGVEVKKSRIAADVFGIFGKAEDVTPALINQAFQQPFNAGDNTMPLNVTIGLCVLGRKPEAGVDVLKRTNIALNRAKKIPTTNFEFFAPEIEEQTTWRLHMIRRLRNDFMARKLELWFQPQVDLSSENVIGMEGLLRWPDGNGGYISPAEFVPLAEYSGLIVDIGYWVVEESCRRLQELAKLGYSKLRVAVNVSIPQFRDPQFVDSIKQLVTKAGISPNLLELEITESVVMDEPQIVIDALTDLKQHGFTIAIDDFGTGFSSMSYLQKLPLDRLKVDRSFVAEIRPGETAFIAETIVTLGTKLGLTTIAEGIEKREQASFMIKLGCDEAQGYLFGKPMPFTQLVEFLAERETA</sequence>
<dbReference type="InterPro" id="IPR029787">
    <property type="entry name" value="Nucleotide_cyclase"/>
</dbReference>
<proteinExistence type="predicted"/>
<evidence type="ECO:0000259" key="2">
    <source>
        <dbReference type="PROSITE" id="PS50110"/>
    </source>
</evidence>
<dbReference type="SMART" id="SM00267">
    <property type="entry name" value="GGDEF"/>
    <property type="match status" value="1"/>
</dbReference>
<dbReference type="RefSeq" id="WP_070177926.1">
    <property type="nucleotide sequence ID" value="NZ_BMJR01000002.1"/>
</dbReference>
<dbReference type="SMART" id="SM00052">
    <property type="entry name" value="EAL"/>
    <property type="match status" value="1"/>
</dbReference>
<dbReference type="PROSITE" id="PS50887">
    <property type="entry name" value="GGDEF"/>
    <property type="match status" value="1"/>
</dbReference>
<dbReference type="CDD" id="cd01948">
    <property type="entry name" value="EAL"/>
    <property type="match status" value="1"/>
</dbReference>
<dbReference type="InterPro" id="IPR001789">
    <property type="entry name" value="Sig_transdc_resp-reg_receiver"/>
</dbReference>
<feature type="domain" description="Response regulatory" evidence="2">
    <location>
        <begin position="30"/>
        <end position="155"/>
    </location>
</feature>
<dbReference type="InterPro" id="IPR035919">
    <property type="entry name" value="EAL_sf"/>
</dbReference>
<evidence type="ECO:0000256" key="1">
    <source>
        <dbReference type="PROSITE-ProRule" id="PRU00169"/>
    </source>
</evidence>
<organism evidence="5 6">
    <name type="scientific">Alteromonas lipolytica</name>
    <dbReference type="NCBI Taxonomy" id="1856405"/>
    <lineage>
        <taxon>Bacteria</taxon>
        <taxon>Pseudomonadati</taxon>
        <taxon>Pseudomonadota</taxon>
        <taxon>Gammaproteobacteria</taxon>
        <taxon>Alteromonadales</taxon>
        <taxon>Alteromonadaceae</taxon>
        <taxon>Alteromonas/Salinimonas group</taxon>
        <taxon>Alteromonas</taxon>
    </lineage>
</organism>
<dbReference type="GO" id="GO:0071111">
    <property type="term" value="F:cyclic-guanylate-specific phosphodiesterase activity"/>
    <property type="evidence" value="ECO:0007669"/>
    <property type="project" value="InterPro"/>
</dbReference>
<keyword evidence="1" id="KW-0597">Phosphoprotein</keyword>
<dbReference type="EMBL" id="MJIC01000015">
    <property type="protein sequence ID" value="OFI33550.1"/>
    <property type="molecule type" value="Genomic_DNA"/>
</dbReference>
<comment type="caution">
    <text evidence="5">The sequence shown here is derived from an EMBL/GenBank/DDBJ whole genome shotgun (WGS) entry which is preliminary data.</text>
</comment>
<dbReference type="NCBIfam" id="TIGR00254">
    <property type="entry name" value="GGDEF"/>
    <property type="match status" value="1"/>
</dbReference>
<dbReference type="Proteomes" id="UP000176037">
    <property type="component" value="Unassembled WGS sequence"/>
</dbReference>
<dbReference type="OrthoDB" id="9813903at2"/>
<dbReference type="PANTHER" id="PTHR33121">
    <property type="entry name" value="CYCLIC DI-GMP PHOSPHODIESTERASE PDEF"/>
    <property type="match status" value="1"/>
</dbReference>
<dbReference type="Gene3D" id="3.30.70.270">
    <property type="match status" value="1"/>
</dbReference>
<dbReference type="Pfam" id="PF11849">
    <property type="entry name" value="DUF3369"/>
    <property type="match status" value="1"/>
</dbReference>
<evidence type="ECO:0000313" key="6">
    <source>
        <dbReference type="Proteomes" id="UP000176037"/>
    </source>
</evidence>
<evidence type="ECO:0000313" key="5">
    <source>
        <dbReference type="EMBL" id="OFI33550.1"/>
    </source>
</evidence>
<dbReference type="STRING" id="1856405.BFC17_04650"/>
<dbReference type="CDD" id="cd01949">
    <property type="entry name" value="GGDEF"/>
    <property type="match status" value="1"/>
</dbReference>
<dbReference type="Pfam" id="PF00563">
    <property type="entry name" value="EAL"/>
    <property type="match status" value="1"/>
</dbReference>
<name>A0A1E8FCB0_9ALTE</name>
<dbReference type="InterPro" id="IPR050706">
    <property type="entry name" value="Cyclic-di-GMP_PDE-like"/>
</dbReference>
<dbReference type="Gene3D" id="3.40.50.2300">
    <property type="match status" value="1"/>
</dbReference>
<dbReference type="SUPFAM" id="SSF55073">
    <property type="entry name" value="Nucleotide cyclase"/>
    <property type="match status" value="1"/>
</dbReference>
<dbReference type="InterPro" id="IPR043128">
    <property type="entry name" value="Rev_trsase/Diguanyl_cyclase"/>
</dbReference>
<dbReference type="SMART" id="SM00448">
    <property type="entry name" value="REC"/>
    <property type="match status" value="1"/>
</dbReference>
<dbReference type="PROSITE" id="PS50110">
    <property type="entry name" value="RESPONSE_REGULATORY"/>
    <property type="match status" value="1"/>
</dbReference>
<feature type="domain" description="GGDEF" evidence="4">
    <location>
        <begin position="352"/>
        <end position="479"/>
    </location>
</feature>
<dbReference type="AlphaFoldDB" id="A0A1E8FCB0"/>